<organism evidence="3 4">
    <name type="scientific">Empedobacter brevis NBRC 14943 = ATCC 43319</name>
    <dbReference type="NCBI Taxonomy" id="1218108"/>
    <lineage>
        <taxon>Bacteria</taxon>
        <taxon>Pseudomonadati</taxon>
        <taxon>Bacteroidota</taxon>
        <taxon>Flavobacteriia</taxon>
        <taxon>Flavobacteriales</taxon>
        <taxon>Weeksellaceae</taxon>
        <taxon>Empedobacter</taxon>
    </lineage>
</organism>
<dbReference type="AlphaFoldDB" id="A0A511NJ17"/>
<keyword evidence="4" id="KW-1185">Reference proteome</keyword>
<comment type="caution">
    <text evidence="3">The sequence shown here is derived from an EMBL/GenBank/DDBJ whole genome shotgun (WGS) entry which is preliminary data.</text>
</comment>
<accession>A0A511NJ17</accession>
<feature type="signal peptide" evidence="1">
    <location>
        <begin position="1"/>
        <end position="23"/>
    </location>
</feature>
<reference evidence="3 4" key="1">
    <citation type="submission" date="2019-07" db="EMBL/GenBank/DDBJ databases">
        <title>Whole genome shotgun sequence of Empedobacter brevis NBRC 14943.</title>
        <authorList>
            <person name="Hosoyama A."/>
            <person name="Uohara A."/>
            <person name="Ohji S."/>
            <person name="Ichikawa N."/>
        </authorList>
    </citation>
    <scope>NUCLEOTIDE SEQUENCE [LARGE SCALE GENOMIC DNA]</scope>
    <source>
        <strain evidence="3 4">NBRC 14943</strain>
    </source>
</reference>
<evidence type="ECO:0000313" key="3">
    <source>
        <dbReference type="EMBL" id="GEM52773.1"/>
    </source>
</evidence>
<evidence type="ECO:0000259" key="2">
    <source>
        <dbReference type="Pfam" id="PF16117"/>
    </source>
</evidence>
<dbReference type="Pfam" id="PF16117">
    <property type="entry name" value="DUF4833"/>
    <property type="match status" value="1"/>
</dbReference>
<feature type="chain" id="PRO_5021914332" evidence="1">
    <location>
        <begin position="24"/>
        <end position="178"/>
    </location>
</feature>
<dbReference type="EMBL" id="BJXC01000019">
    <property type="protein sequence ID" value="GEM52773.1"/>
    <property type="molecule type" value="Genomic_DNA"/>
</dbReference>
<dbReference type="InterPro" id="IPR032269">
    <property type="entry name" value="DUF4833"/>
</dbReference>
<dbReference type="OrthoDB" id="9785831at2"/>
<sequence>MNNQYMKQYFLFFALFFSFIVNAQDGYPVPPKSANRLFYIQHNENKNTFVYDAVFSSKDILETNNPVDIYRILYAENGEKKPLSAIQKKLAYGLDIEKIEKNVYHLTLVSYPKQKLILKLDAHKNPIVETTVNNKLITLNRVFLKQKKGTTGISVKLDYILFYGKDKNGKSIHEKIVL</sequence>
<feature type="domain" description="DUF4833" evidence="2">
    <location>
        <begin position="38"/>
        <end position="175"/>
    </location>
</feature>
<dbReference type="Proteomes" id="UP000321245">
    <property type="component" value="Unassembled WGS sequence"/>
</dbReference>
<proteinExistence type="predicted"/>
<protein>
    <submittedName>
        <fullName evidence="3">DUF4833 domain-containing protein</fullName>
    </submittedName>
</protein>
<gene>
    <name evidence="3" type="ORF">EB1_25630</name>
</gene>
<keyword evidence="1" id="KW-0732">Signal</keyword>
<evidence type="ECO:0000256" key="1">
    <source>
        <dbReference type="SAM" id="SignalP"/>
    </source>
</evidence>
<name>A0A511NJ17_9FLAO</name>
<evidence type="ECO:0000313" key="4">
    <source>
        <dbReference type="Proteomes" id="UP000321245"/>
    </source>
</evidence>
<dbReference type="STRING" id="1218108.GCA_000382425_03410"/>